<dbReference type="Proteomes" id="UP000179164">
    <property type="component" value="Unassembled WGS sequence"/>
</dbReference>
<dbReference type="AlphaFoldDB" id="A0A1G2B767"/>
<proteinExistence type="predicted"/>
<sequence length="175" mass="20035">MADPNPEELQTSTAPLETEHGKLLAEWEFAEFIQYKRSRAWYISSSVVAIGGFALSVLSKNLLFAIIIVIIAILYFIRDRQRPGTVVVSITEDGISVGERFYSHESLKQFWLIYEPPAIKRLYVRFQSGLRPNLSIPVEDQDPVALRAILLKYLEEDLDQRGESFSDGFQRILKL</sequence>
<protein>
    <recommendedName>
        <fullName evidence="4">DUF5673 domain-containing protein</fullName>
    </recommendedName>
</protein>
<dbReference type="EMBL" id="MHKE01000004">
    <property type="protein sequence ID" value="OGY84835.1"/>
    <property type="molecule type" value="Genomic_DNA"/>
</dbReference>
<comment type="caution">
    <text evidence="2">The sequence shown here is derived from an EMBL/GenBank/DDBJ whole genome shotgun (WGS) entry which is preliminary data.</text>
</comment>
<reference evidence="2 3" key="1">
    <citation type="journal article" date="2016" name="Nat. Commun.">
        <title>Thousands of microbial genomes shed light on interconnected biogeochemical processes in an aquifer system.</title>
        <authorList>
            <person name="Anantharaman K."/>
            <person name="Brown C.T."/>
            <person name="Hug L.A."/>
            <person name="Sharon I."/>
            <person name="Castelle C.J."/>
            <person name="Probst A.J."/>
            <person name="Thomas B.C."/>
            <person name="Singh A."/>
            <person name="Wilkins M.J."/>
            <person name="Karaoz U."/>
            <person name="Brodie E.L."/>
            <person name="Williams K.H."/>
            <person name="Hubbard S.S."/>
            <person name="Banfield J.F."/>
        </authorList>
    </citation>
    <scope>NUCLEOTIDE SEQUENCE [LARGE SCALE GENOMIC DNA]</scope>
</reference>
<accession>A0A1G2B767</accession>
<organism evidence="2 3">
    <name type="scientific">Candidatus Kerfeldbacteria bacterium RIFCSPLOWO2_01_FULL_48_11</name>
    <dbReference type="NCBI Taxonomy" id="1798543"/>
    <lineage>
        <taxon>Bacteria</taxon>
        <taxon>Candidatus Kerfeldiibacteriota</taxon>
    </lineage>
</organism>
<keyword evidence="1" id="KW-0812">Transmembrane</keyword>
<evidence type="ECO:0000256" key="1">
    <source>
        <dbReference type="SAM" id="Phobius"/>
    </source>
</evidence>
<evidence type="ECO:0000313" key="2">
    <source>
        <dbReference type="EMBL" id="OGY84835.1"/>
    </source>
</evidence>
<evidence type="ECO:0000313" key="3">
    <source>
        <dbReference type="Proteomes" id="UP000179164"/>
    </source>
</evidence>
<keyword evidence="1" id="KW-1133">Transmembrane helix</keyword>
<dbReference type="STRING" id="1798543.A2898_03930"/>
<evidence type="ECO:0008006" key="4">
    <source>
        <dbReference type="Google" id="ProtNLM"/>
    </source>
</evidence>
<feature type="transmembrane region" description="Helical" evidence="1">
    <location>
        <begin position="62"/>
        <end position="77"/>
    </location>
</feature>
<keyword evidence="1" id="KW-0472">Membrane</keyword>
<gene>
    <name evidence="2" type="ORF">A2898_03930</name>
</gene>
<name>A0A1G2B767_9BACT</name>